<proteinExistence type="predicted"/>
<feature type="transmembrane region" description="Helical" evidence="1">
    <location>
        <begin position="48"/>
        <end position="65"/>
    </location>
</feature>
<accession>A0ABT7MX16</accession>
<protein>
    <submittedName>
        <fullName evidence="2">Uncharacterized protein</fullName>
    </submittedName>
</protein>
<comment type="caution">
    <text evidence="2">The sequence shown here is derived from an EMBL/GenBank/DDBJ whole genome shotgun (WGS) entry which is preliminary data.</text>
</comment>
<gene>
    <name evidence="2" type="ORF">QSV35_06505</name>
</gene>
<keyword evidence="3" id="KW-1185">Reference proteome</keyword>
<dbReference type="Proteomes" id="UP001235064">
    <property type="component" value="Unassembled WGS sequence"/>
</dbReference>
<name>A0ABT7MX16_9MICO</name>
<keyword evidence="1" id="KW-0812">Transmembrane</keyword>
<sequence length="239" mass="24691">MTDAEARGRTDAAGSARLTWTIGGGMLVAYAVLQLLVSAAPGLQVPPYASELLWAGALVILAFGVRRQGGIVGRNPFGITVLVIAALLPLAADLAMHAAMASVDRSAPDLLVFGSAQYTQPSDADLAVMSTVGQVTAVLSIVVPVLVGVVIGRARVLPPRWRWLPLIVLALLPALQVLGMLFVATPGGDQLITVLIPIQQTVATLSTLGILLLGILAIVFARRAAGPADETVQVYPPAA</sequence>
<keyword evidence="1" id="KW-1133">Transmembrane helix</keyword>
<feature type="transmembrane region" description="Helical" evidence="1">
    <location>
        <begin position="163"/>
        <end position="182"/>
    </location>
</feature>
<keyword evidence="1" id="KW-0472">Membrane</keyword>
<feature type="transmembrane region" description="Helical" evidence="1">
    <location>
        <begin position="131"/>
        <end position="151"/>
    </location>
</feature>
<feature type="transmembrane region" description="Helical" evidence="1">
    <location>
        <begin position="20"/>
        <end position="42"/>
    </location>
</feature>
<evidence type="ECO:0000313" key="2">
    <source>
        <dbReference type="EMBL" id="MDL9978976.1"/>
    </source>
</evidence>
<reference evidence="2 3" key="1">
    <citation type="submission" date="2023-06" db="EMBL/GenBank/DDBJ databases">
        <title>Microbacterium sp. nov., isolated from a waste landfill.</title>
        <authorList>
            <person name="Wen W."/>
        </authorList>
    </citation>
    <scope>NUCLEOTIDE SEQUENCE [LARGE SCALE GENOMIC DNA]</scope>
    <source>
        <strain evidence="2 3">ASV49</strain>
    </source>
</reference>
<feature type="transmembrane region" description="Helical" evidence="1">
    <location>
        <begin position="202"/>
        <end position="221"/>
    </location>
</feature>
<evidence type="ECO:0000256" key="1">
    <source>
        <dbReference type="SAM" id="Phobius"/>
    </source>
</evidence>
<dbReference type="EMBL" id="JASXSZ010000002">
    <property type="protein sequence ID" value="MDL9978976.1"/>
    <property type="molecule type" value="Genomic_DNA"/>
</dbReference>
<evidence type="ECO:0000313" key="3">
    <source>
        <dbReference type="Proteomes" id="UP001235064"/>
    </source>
</evidence>
<organism evidence="2 3">
    <name type="scientific">Microbacterium candidum</name>
    <dbReference type="NCBI Taxonomy" id="3041922"/>
    <lineage>
        <taxon>Bacteria</taxon>
        <taxon>Bacillati</taxon>
        <taxon>Actinomycetota</taxon>
        <taxon>Actinomycetes</taxon>
        <taxon>Micrococcales</taxon>
        <taxon>Microbacteriaceae</taxon>
        <taxon>Microbacterium</taxon>
    </lineage>
</organism>
<dbReference type="RefSeq" id="WP_286287856.1">
    <property type="nucleotide sequence ID" value="NZ_JASXSZ010000002.1"/>
</dbReference>
<feature type="transmembrane region" description="Helical" evidence="1">
    <location>
        <begin position="77"/>
        <end position="100"/>
    </location>
</feature>